<keyword evidence="4" id="KW-0997">Cell inner membrane</keyword>
<evidence type="ECO:0000313" key="12">
    <source>
        <dbReference type="EMBL" id="HCL02578.1"/>
    </source>
</evidence>
<organism evidence="12 13">
    <name type="scientific">Lachnoclostridium phytofermentans</name>
    <dbReference type="NCBI Taxonomy" id="66219"/>
    <lineage>
        <taxon>Bacteria</taxon>
        <taxon>Bacillati</taxon>
        <taxon>Bacillota</taxon>
        <taxon>Clostridia</taxon>
        <taxon>Lachnospirales</taxon>
        <taxon>Lachnospiraceae</taxon>
    </lineage>
</organism>
<dbReference type="AlphaFoldDB" id="A0A3D2X898"/>
<proteinExistence type="predicted"/>
<comment type="caution">
    <text evidence="12">The sequence shown here is derived from an EMBL/GenBank/DDBJ whole genome shotgun (WGS) entry which is preliminary data.</text>
</comment>
<dbReference type="PANTHER" id="PTHR32196:SF32">
    <property type="entry name" value="XYLOSE TRANSPORT SYSTEM PERMEASE PROTEIN XYLH"/>
    <property type="match status" value="1"/>
</dbReference>
<evidence type="ECO:0000256" key="5">
    <source>
        <dbReference type="ARBA" id="ARBA00022597"/>
    </source>
</evidence>
<evidence type="ECO:0000256" key="1">
    <source>
        <dbReference type="ARBA" id="ARBA00004651"/>
    </source>
</evidence>
<gene>
    <name evidence="12" type="ORF">DHW61_09205</name>
</gene>
<dbReference type="EMBL" id="DPVV01000301">
    <property type="protein sequence ID" value="HCL02578.1"/>
    <property type="molecule type" value="Genomic_DNA"/>
</dbReference>
<feature type="transmembrane region" description="Helical" evidence="11">
    <location>
        <begin position="12"/>
        <end position="28"/>
    </location>
</feature>
<evidence type="ECO:0000256" key="2">
    <source>
        <dbReference type="ARBA" id="ARBA00022448"/>
    </source>
</evidence>
<evidence type="ECO:0000256" key="9">
    <source>
        <dbReference type="ARBA" id="ARBA00035611"/>
    </source>
</evidence>
<keyword evidence="2" id="KW-0813">Transport</keyword>
<feature type="non-terminal residue" evidence="12">
    <location>
        <position position="233"/>
    </location>
</feature>
<protein>
    <recommendedName>
        <fullName evidence="10">Xylose transport system permease protein XylH</fullName>
    </recommendedName>
</protein>
<keyword evidence="5" id="KW-0762">Sugar transport</keyword>
<dbReference type="GO" id="GO:0022857">
    <property type="term" value="F:transmembrane transporter activity"/>
    <property type="evidence" value="ECO:0007669"/>
    <property type="project" value="InterPro"/>
</dbReference>
<dbReference type="GO" id="GO:0005886">
    <property type="term" value="C:plasma membrane"/>
    <property type="evidence" value="ECO:0007669"/>
    <property type="project" value="UniProtKB-SubCell"/>
</dbReference>
<evidence type="ECO:0000256" key="3">
    <source>
        <dbReference type="ARBA" id="ARBA00022475"/>
    </source>
</evidence>
<comment type="function">
    <text evidence="9">Part of the binding-protein-dependent transport system for D-xylose. Probably responsible for the translocation of the substrate across the membrane.</text>
</comment>
<keyword evidence="3" id="KW-1003">Cell membrane</keyword>
<sequence>MDKAKVINFTKKYTMIIALVLVTMFFFIKTGGKILWPQNVSNLISQNAYVFVLASGMLFCILTGGNIDLSIGSVVCFVGSIGATMMETKGLNFVVSIIIMIIFGLLIGAWQGFWIAYVRIPPFIVTLAGMLVFRGLSNVVLQGQTVPLTNQTYIKLFGGGADCYVPDIFGMKGFNLTCMLFGILICSIYILLQCKSRINKTRKGYETEALHTMLLKVIVICLAILAFFFRLSQ</sequence>
<evidence type="ECO:0000256" key="10">
    <source>
        <dbReference type="ARBA" id="ARBA00035686"/>
    </source>
</evidence>
<keyword evidence="6 11" id="KW-0812">Transmembrane</keyword>
<dbReference type="Proteomes" id="UP000262969">
    <property type="component" value="Unassembled WGS sequence"/>
</dbReference>
<feature type="transmembrane region" description="Helical" evidence="11">
    <location>
        <begin position="48"/>
        <end position="81"/>
    </location>
</feature>
<evidence type="ECO:0000256" key="8">
    <source>
        <dbReference type="ARBA" id="ARBA00023136"/>
    </source>
</evidence>
<evidence type="ECO:0000256" key="11">
    <source>
        <dbReference type="SAM" id="Phobius"/>
    </source>
</evidence>
<comment type="subcellular location">
    <subcellularLocation>
        <location evidence="1">Cell membrane</location>
        <topology evidence="1">Multi-pass membrane protein</topology>
    </subcellularLocation>
</comment>
<reference evidence="12 13" key="1">
    <citation type="journal article" date="2018" name="Nat. Biotechnol.">
        <title>A standardized bacterial taxonomy based on genome phylogeny substantially revises the tree of life.</title>
        <authorList>
            <person name="Parks D.H."/>
            <person name="Chuvochina M."/>
            <person name="Waite D.W."/>
            <person name="Rinke C."/>
            <person name="Skarshewski A."/>
            <person name="Chaumeil P.A."/>
            <person name="Hugenholtz P."/>
        </authorList>
    </citation>
    <scope>NUCLEOTIDE SEQUENCE [LARGE SCALE GENOMIC DNA]</scope>
    <source>
        <strain evidence="12">UBA11728</strain>
    </source>
</reference>
<evidence type="ECO:0000256" key="6">
    <source>
        <dbReference type="ARBA" id="ARBA00022692"/>
    </source>
</evidence>
<feature type="transmembrane region" description="Helical" evidence="11">
    <location>
        <begin position="174"/>
        <end position="192"/>
    </location>
</feature>
<evidence type="ECO:0000256" key="7">
    <source>
        <dbReference type="ARBA" id="ARBA00022989"/>
    </source>
</evidence>
<dbReference type="PANTHER" id="PTHR32196">
    <property type="entry name" value="ABC TRANSPORTER PERMEASE PROTEIN YPHD-RELATED-RELATED"/>
    <property type="match status" value="1"/>
</dbReference>
<feature type="transmembrane region" description="Helical" evidence="11">
    <location>
        <begin position="93"/>
        <end position="117"/>
    </location>
</feature>
<feature type="transmembrane region" description="Helical" evidence="11">
    <location>
        <begin position="213"/>
        <end position="231"/>
    </location>
</feature>
<evidence type="ECO:0000256" key="4">
    <source>
        <dbReference type="ARBA" id="ARBA00022519"/>
    </source>
</evidence>
<evidence type="ECO:0000313" key="13">
    <source>
        <dbReference type="Proteomes" id="UP000262969"/>
    </source>
</evidence>
<dbReference type="Pfam" id="PF02653">
    <property type="entry name" value="BPD_transp_2"/>
    <property type="match status" value="1"/>
</dbReference>
<keyword evidence="8 11" id="KW-0472">Membrane</keyword>
<accession>A0A3D2X898</accession>
<dbReference type="InterPro" id="IPR001851">
    <property type="entry name" value="ABC_transp_permease"/>
</dbReference>
<name>A0A3D2X898_9FIRM</name>
<keyword evidence="7 11" id="KW-1133">Transmembrane helix</keyword>